<sequence length="386" mass="45219">MTEDICMTITIYSVIFSFLWGSIFFLVLMCVRRYLLRHHAYYILIFCSLFAIFRFIFIFDININLNSNLFYQIGKGVTFLLKKFINNSVIQFNYENNWNILTQIFGLFHLFFYIWIIGIVSLIFKSLVQTIKFMKTYKEIPQSKNPTFLKILKCVKSDMNFRLDVRIIESEYVKVPFLCGFFHPTIYLNTCFHNENEIYSVIYHELTHFVKHDNWLKFFLYCINIFFWWNPMIRNISENIYDACEYRCDQIVTKNMSSIQKIDYASIINRMTGRNASTPIGVTLVTKLNSDCVYHRLNTFLYPCKIRPAIRVIITSATGLMIVLSLLSILLISQANDFFTPADASITSANSYLIQNETGSYDLYCMGELIDTNLTDLTGLSGLPIK</sequence>
<keyword evidence="1" id="KW-0472">Membrane</keyword>
<dbReference type="Pfam" id="PF05569">
    <property type="entry name" value="Peptidase_M56"/>
    <property type="match status" value="1"/>
</dbReference>
<proteinExistence type="predicted"/>
<protein>
    <recommendedName>
        <fullName evidence="2">Peptidase M56 domain-containing protein</fullName>
    </recommendedName>
</protein>
<evidence type="ECO:0000313" key="3">
    <source>
        <dbReference type="EMBL" id="RGD67858.1"/>
    </source>
</evidence>
<feature type="transmembrane region" description="Helical" evidence="1">
    <location>
        <begin position="6"/>
        <end position="28"/>
    </location>
</feature>
<accession>A0A3E3DGT9</accession>
<keyword evidence="1" id="KW-1133">Transmembrane helix</keyword>
<dbReference type="EMBL" id="QTJW01000021">
    <property type="protein sequence ID" value="RGD67858.1"/>
    <property type="molecule type" value="Genomic_DNA"/>
</dbReference>
<dbReference type="CDD" id="cd07341">
    <property type="entry name" value="M56_BlaR1_MecR1_like"/>
    <property type="match status" value="1"/>
</dbReference>
<feature type="transmembrane region" description="Helical" evidence="1">
    <location>
        <begin position="104"/>
        <end position="128"/>
    </location>
</feature>
<name>A0A3E3DGT9_9FIRM</name>
<comment type="caution">
    <text evidence="3">The sequence shown here is derived from an EMBL/GenBank/DDBJ whole genome shotgun (WGS) entry which is preliminary data.</text>
</comment>
<reference evidence="3 4" key="1">
    <citation type="submission" date="2018-08" db="EMBL/GenBank/DDBJ databases">
        <title>A genome reference for cultivated species of the human gut microbiota.</title>
        <authorList>
            <person name="Zou Y."/>
            <person name="Xue W."/>
            <person name="Luo G."/>
        </authorList>
    </citation>
    <scope>NUCLEOTIDE SEQUENCE [LARGE SCALE GENOMIC DNA]</scope>
    <source>
        <strain evidence="3 4">AF19-13AC</strain>
    </source>
</reference>
<dbReference type="PANTHER" id="PTHR34978:SF3">
    <property type="entry name" value="SLR0241 PROTEIN"/>
    <property type="match status" value="1"/>
</dbReference>
<evidence type="ECO:0000313" key="4">
    <source>
        <dbReference type="Proteomes" id="UP000261023"/>
    </source>
</evidence>
<feature type="transmembrane region" description="Helical" evidence="1">
    <location>
        <begin position="40"/>
        <end position="59"/>
    </location>
</feature>
<evidence type="ECO:0000256" key="1">
    <source>
        <dbReference type="SAM" id="Phobius"/>
    </source>
</evidence>
<evidence type="ECO:0000259" key="2">
    <source>
        <dbReference type="Pfam" id="PF05569"/>
    </source>
</evidence>
<feature type="transmembrane region" description="Helical" evidence="1">
    <location>
        <begin position="312"/>
        <end position="332"/>
    </location>
</feature>
<gene>
    <name evidence="3" type="ORF">DWX31_25335</name>
</gene>
<dbReference type="OrthoDB" id="9770467at2"/>
<dbReference type="InterPro" id="IPR052173">
    <property type="entry name" value="Beta-lactam_resp_regulator"/>
</dbReference>
<dbReference type="InterPro" id="IPR008756">
    <property type="entry name" value="Peptidase_M56"/>
</dbReference>
<dbReference type="PANTHER" id="PTHR34978">
    <property type="entry name" value="POSSIBLE SENSOR-TRANSDUCER PROTEIN BLAR"/>
    <property type="match status" value="1"/>
</dbReference>
<keyword evidence="1" id="KW-0812">Transmembrane</keyword>
<feature type="domain" description="Peptidase M56" evidence="2">
    <location>
        <begin position="21"/>
        <end position="276"/>
    </location>
</feature>
<dbReference type="AlphaFoldDB" id="A0A3E3DGT9"/>
<organism evidence="3 4">
    <name type="scientific">Hungatella hathewayi</name>
    <dbReference type="NCBI Taxonomy" id="154046"/>
    <lineage>
        <taxon>Bacteria</taxon>
        <taxon>Bacillati</taxon>
        <taxon>Bacillota</taxon>
        <taxon>Clostridia</taxon>
        <taxon>Lachnospirales</taxon>
        <taxon>Lachnospiraceae</taxon>
        <taxon>Hungatella</taxon>
    </lineage>
</organism>
<dbReference type="Proteomes" id="UP000261023">
    <property type="component" value="Unassembled WGS sequence"/>
</dbReference>